<keyword evidence="3" id="KW-0963">Cytoplasm</keyword>
<feature type="compositionally biased region" description="Polar residues" evidence="4">
    <location>
        <begin position="189"/>
        <end position="203"/>
    </location>
</feature>
<sequence>MGQIVRNTQLYIDSVNQFYPCQERALNHVNQLMAYHPLYQEPFVQTQEFVMQGDGPLPYDQRHYIALLAAARHQCTYLAEVETQEFLSCGGEKAWLQGLDFAPKKIRDLDEINQLLAHRPWMISKEHILKLTTGNDSWSLAEVVHAITILAHFHALSSFVFGCGISQQSTQSLRLNSSRESLKSGGSSPVQSTTPAGSPSHNGSPIAGGEVENLMRKMRTISESKSSQDITCEELARRFESEATESASISTIHSSSGGFLGRENDLTRFVNDPAFTYQDFTKRGEAAEVPTFRIQDYSWDDHGYSLLNRLYNDVGKLLDKKFKVAYDMTYYTMGGKTNVDTSMFRRAVWNYIHCLFGIRHDDYDYREVNELLDGNLKQYIKSVCCYPERVSKQHYESVMREFKYSEKVHVTLMILEARMQAELLYALRALMRHTT</sequence>
<evidence type="ECO:0000313" key="6">
    <source>
        <dbReference type="RefSeq" id="XP_003740646.1"/>
    </source>
</evidence>
<dbReference type="GO" id="GO:0016239">
    <property type="term" value="P:positive regulation of macroautophagy"/>
    <property type="evidence" value="ECO:0007669"/>
    <property type="project" value="TreeGrafter"/>
</dbReference>
<gene>
    <name evidence="6" type="primary">LOC100908260</name>
</gene>
<dbReference type="GO" id="GO:0005634">
    <property type="term" value="C:nucleus"/>
    <property type="evidence" value="ECO:0007669"/>
    <property type="project" value="InterPro"/>
</dbReference>
<proteinExistence type="inferred from homology"/>
<dbReference type="Pfam" id="PF04636">
    <property type="entry name" value="PA26"/>
    <property type="match status" value="1"/>
</dbReference>
<dbReference type="InterPro" id="IPR006730">
    <property type="entry name" value="Sestrin"/>
</dbReference>
<comment type="subcellular location">
    <subcellularLocation>
        <location evidence="1">Cytoplasm</location>
    </subcellularLocation>
</comment>
<dbReference type="PANTHER" id="PTHR12474">
    <property type="entry name" value="P53 REGULATED PA26 NUCLEAR PROTEIN SESTRIN"/>
    <property type="match status" value="1"/>
</dbReference>
<dbReference type="SUPFAM" id="SSF69118">
    <property type="entry name" value="AhpD-like"/>
    <property type="match status" value="1"/>
</dbReference>
<dbReference type="Proteomes" id="UP000694867">
    <property type="component" value="Unplaced"/>
</dbReference>
<dbReference type="KEGG" id="goe:100908260"/>
<dbReference type="InterPro" id="IPR029032">
    <property type="entry name" value="AhpD-like"/>
</dbReference>
<dbReference type="GO" id="GO:0071233">
    <property type="term" value="P:cellular response to L-leucine"/>
    <property type="evidence" value="ECO:0007669"/>
    <property type="project" value="TreeGrafter"/>
</dbReference>
<keyword evidence="5" id="KW-1185">Reference proteome</keyword>
<accession>A0AAJ6QNF1</accession>
<dbReference type="RefSeq" id="XP_003740646.1">
    <property type="nucleotide sequence ID" value="XM_003740598.2"/>
</dbReference>
<feature type="region of interest" description="Disordered" evidence="4">
    <location>
        <begin position="174"/>
        <end position="209"/>
    </location>
</feature>
<evidence type="ECO:0000256" key="2">
    <source>
        <dbReference type="ARBA" id="ARBA00008350"/>
    </source>
</evidence>
<dbReference type="GO" id="GO:1904262">
    <property type="term" value="P:negative regulation of TORC1 signaling"/>
    <property type="evidence" value="ECO:0007669"/>
    <property type="project" value="TreeGrafter"/>
</dbReference>
<dbReference type="GeneID" id="100908260"/>
<dbReference type="GO" id="GO:0016684">
    <property type="term" value="F:oxidoreductase activity, acting on peroxide as acceptor"/>
    <property type="evidence" value="ECO:0007669"/>
    <property type="project" value="TreeGrafter"/>
</dbReference>
<organism evidence="5 6">
    <name type="scientific">Galendromus occidentalis</name>
    <name type="common">western predatory mite</name>
    <dbReference type="NCBI Taxonomy" id="34638"/>
    <lineage>
        <taxon>Eukaryota</taxon>
        <taxon>Metazoa</taxon>
        <taxon>Ecdysozoa</taxon>
        <taxon>Arthropoda</taxon>
        <taxon>Chelicerata</taxon>
        <taxon>Arachnida</taxon>
        <taxon>Acari</taxon>
        <taxon>Parasitiformes</taxon>
        <taxon>Mesostigmata</taxon>
        <taxon>Gamasina</taxon>
        <taxon>Phytoseioidea</taxon>
        <taxon>Phytoseiidae</taxon>
        <taxon>Typhlodrominae</taxon>
        <taxon>Galendromus</taxon>
    </lineage>
</organism>
<dbReference type="GO" id="GO:0005737">
    <property type="term" value="C:cytoplasm"/>
    <property type="evidence" value="ECO:0007669"/>
    <property type="project" value="UniProtKB-SubCell"/>
</dbReference>
<evidence type="ECO:0000313" key="5">
    <source>
        <dbReference type="Proteomes" id="UP000694867"/>
    </source>
</evidence>
<dbReference type="PANTHER" id="PTHR12474:SF0">
    <property type="entry name" value="SESTRIN HOMOLOG"/>
    <property type="match status" value="1"/>
</dbReference>
<protein>
    <submittedName>
        <fullName evidence="6">Sestrin-3</fullName>
    </submittedName>
</protein>
<evidence type="ECO:0000256" key="1">
    <source>
        <dbReference type="ARBA" id="ARBA00004496"/>
    </source>
</evidence>
<reference evidence="6" key="1">
    <citation type="submission" date="2025-08" db="UniProtKB">
        <authorList>
            <consortium name="RefSeq"/>
        </authorList>
    </citation>
    <scope>IDENTIFICATION</scope>
</reference>
<comment type="similarity">
    <text evidence="2">Belongs to the sestrin family.</text>
</comment>
<dbReference type="GO" id="GO:1901031">
    <property type="term" value="P:regulation of response to reactive oxygen species"/>
    <property type="evidence" value="ECO:0007669"/>
    <property type="project" value="InterPro"/>
</dbReference>
<dbReference type="GO" id="GO:1990253">
    <property type="term" value="P:cellular response to leucine starvation"/>
    <property type="evidence" value="ECO:0007669"/>
    <property type="project" value="TreeGrafter"/>
</dbReference>
<dbReference type="AlphaFoldDB" id="A0AAJ6QNF1"/>
<evidence type="ECO:0000256" key="4">
    <source>
        <dbReference type="SAM" id="MobiDB-lite"/>
    </source>
</evidence>
<evidence type="ECO:0000256" key="3">
    <source>
        <dbReference type="ARBA" id="ARBA00022490"/>
    </source>
</evidence>
<name>A0AAJ6QNF1_9ACAR</name>
<dbReference type="GO" id="GO:0070728">
    <property type="term" value="F:L-leucine binding"/>
    <property type="evidence" value="ECO:0007669"/>
    <property type="project" value="TreeGrafter"/>
</dbReference>